<dbReference type="PANTHER" id="PTHR41791">
    <property type="entry name" value="SSL7039 PROTEIN"/>
    <property type="match status" value="1"/>
</dbReference>
<dbReference type="EMBL" id="SRLE01000005">
    <property type="protein sequence ID" value="TGD74776.1"/>
    <property type="molecule type" value="Genomic_DNA"/>
</dbReference>
<dbReference type="PANTHER" id="PTHR41791:SF1">
    <property type="entry name" value="SSL7039 PROTEIN"/>
    <property type="match status" value="1"/>
</dbReference>
<dbReference type="NCBIfam" id="TIGR02683">
    <property type="entry name" value="upstrm_HI1419"/>
    <property type="match status" value="1"/>
</dbReference>
<dbReference type="OrthoDB" id="9800258at2"/>
<dbReference type="PIRSF" id="PIRSF028744">
    <property type="entry name" value="Addict_mod_HI1419"/>
    <property type="match status" value="1"/>
</dbReference>
<keyword evidence="2" id="KW-1185">Reference proteome</keyword>
<dbReference type="Pfam" id="PF05973">
    <property type="entry name" value="Gp49"/>
    <property type="match status" value="1"/>
</dbReference>
<dbReference type="AlphaFoldDB" id="A0A4Z0M5R1"/>
<gene>
    <name evidence="1" type="ORF">E4634_06130</name>
</gene>
<organism evidence="1 2">
    <name type="scientific">Mangrovimicrobium sediminis</name>
    <dbReference type="NCBI Taxonomy" id="2562682"/>
    <lineage>
        <taxon>Bacteria</taxon>
        <taxon>Pseudomonadati</taxon>
        <taxon>Pseudomonadota</taxon>
        <taxon>Gammaproteobacteria</taxon>
        <taxon>Cellvibrionales</taxon>
        <taxon>Halieaceae</taxon>
        <taxon>Mangrovimicrobium</taxon>
    </lineage>
</organism>
<evidence type="ECO:0000313" key="1">
    <source>
        <dbReference type="EMBL" id="TGD74776.1"/>
    </source>
</evidence>
<name>A0A4Z0M5R1_9GAMM</name>
<comment type="caution">
    <text evidence="1">The sequence shown here is derived from an EMBL/GenBank/DDBJ whole genome shotgun (WGS) entry which is preliminary data.</text>
</comment>
<accession>A0A4Z0M5R1</accession>
<dbReference type="Proteomes" id="UP000298050">
    <property type="component" value="Unassembled WGS sequence"/>
</dbReference>
<reference evidence="1 2" key="1">
    <citation type="submission" date="2019-04" db="EMBL/GenBank/DDBJ databases">
        <title>Taxonomy of novel Haliea sp. from mangrove soil of West Coast of India.</title>
        <authorList>
            <person name="Verma A."/>
            <person name="Kumar P."/>
            <person name="Krishnamurthi S."/>
        </authorList>
    </citation>
    <scope>NUCLEOTIDE SEQUENCE [LARGE SCALE GENOMIC DNA]</scope>
    <source>
        <strain evidence="1 2">SAOS-164</strain>
    </source>
</reference>
<sequence>MYQVQQTDVFSKWLSKLRDRQAIARILVRIESLRQGNTGDSKSLGSGLHELRIHFGPGYRVYFARKAGLVVLLLCGGDKSSQS</sequence>
<dbReference type="RefSeq" id="WP_135441862.1">
    <property type="nucleotide sequence ID" value="NZ_SRLE01000005.1"/>
</dbReference>
<dbReference type="InterPro" id="IPR009241">
    <property type="entry name" value="HigB-like"/>
</dbReference>
<evidence type="ECO:0000313" key="2">
    <source>
        <dbReference type="Proteomes" id="UP000298050"/>
    </source>
</evidence>
<dbReference type="InterPro" id="IPR014056">
    <property type="entry name" value="TypeIITA-like_toxin_pred"/>
</dbReference>
<protein>
    <submittedName>
        <fullName evidence="1">Type II toxin-antitoxin system RelE/ParE family toxin</fullName>
    </submittedName>
</protein>
<proteinExistence type="predicted"/>